<name>A0A7J9B2Q4_9ROSI</name>
<keyword evidence="3" id="KW-1185">Reference proteome</keyword>
<dbReference type="EMBL" id="JABEZV010446224">
    <property type="protein sequence ID" value="MBA0730617.1"/>
    <property type="molecule type" value="Genomic_DNA"/>
</dbReference>
<gene>
    <name evidence="2" type="ORF">Golax_025755</name>
</gene>
<protein>
    <submittedName>
        <fullName evidence="2">Uncharacterized protein</fullName>
    </submittedName>
</protein>
<evidence type="ECO:0000313" key="2">
    <source>
        <dbReference type="EMBL" id="MBA0730617.1"/>
    </source>
</evidence>
<organism evidence="2 3">
    <name type="scientific">Gossypium laxum</name>
    <dbReference type="NCBI Taxonomy" id="34288"/>
    <lineage>
        <taxon>Eukaryota</taxon>
        <taxon>Viridiplantae</taxon>
        <taxon>Streptophyta</taxon>
        <taxon>Embryophyta</taxon>
        <taxon>Tracheophyta</taxon>
        <taxon>Spermatophyta</taxon>
        <taxon>Magnoliopsida</taxon>
        <taxon>eudicotyledons</taxon>
        <taxon>Gunneridae</taxon>
        <taxon>Pentapetalae</taxon>
        <taxon>rosids</taxon>
        <taxon>malvids</taxon>
        <taxon>Malvales</taxon>
        <taxon>Malvaceae</taxon>
        <taxon>Malvoideae</taxon>
        <taxon>Gossypium</taxon>
    </lineage>
</organism>
<comment type="caution">
    <text evidence="2">The sequence shown here is derived from an EMBL/GenBank/DDBJ whole genome shotgun (WGS) entry which is preliminary data.</text>
</comment>
<dbReference type="Proteomes" id="UP000593574">
    <property type="component" value="Unassembled WGS sequence"/>
</dbReference>
<reference evidence="2 3" key="1">
    <citation type="journal article" date="2019" name="Genome Biol. Evol.">
        <title>Insights into the evolution of the New World diploid cottons (Gossypium, subgenus Houzingenia) based on genome sequencing.</title>
        <authorList>
            <person name="Grover C.E."/>
            <person name="Arick M.A. 2nd"/>
            <person name="Thrash A."/>
            <person name="Conover J.L."/>
            <person name="Sanders W.S."/>
            <person name="Peterson D.G."/>
            <person name="Frelichowski J.E."/>
            <person name="Scheffler J.A."/>
            <person name="Scheffler B.E."/>
            <person name="Wendel J.F."/>
        </authorList>
    </citation>
    <scope>NUCLEOTIDE SEQUENCE [LARGE SCALE GENOMIC DNA]</scope>
    <source>
        <strain evidence="2">4</strain>
        <tissue evidence="2">Leaf</tissue>
    </source>
</reference>
<feature type="compositionally biased region" description="Basic and acidic residues" evidence="1">
    <location>
        <begin position="86"/>
        <end position="104"/>
    </location>
</feature>
<evidence type="ECO:0000313" key="3">
    <source>
        <dbReference type="Proteomes" id="UP000593574"/>
    </source>
</evidence>
<feature type="region of interest" description="Disordered" evidence="1">
    <location>
        <begin position="79"/>
        <end position="104"/>
    </location>
</feature>
<sequence length="104" mass="12238">MAEEKMNLKLDIDVQKLEIENLIKGKRKVEEDLNSLKTDYKKLCLSVRTAGLGKTSEQWCQKIQKEKIKAGRWERKFQKAQMQNKSLEKSLAESQKERDELKAR</sequence>
<dbReference type="AlphaFoldDB" id="A0A7J9B2Q4"/>
<evidence type="ECO:0000256" key="1">
    <source>
        <dbReference type="SAM" id="MobiDB-lite"/>
    </source>
</evidence>
<accession>A0A7J9B2Q4</accession>
<feature type="non-terminal residue" evidence="2">
    <location>
        <position position="104"/>
    </location>
</feature>
<proteinExistence type="predicted"/>